<evidence type="ECO:0000313" key="4">
    <source>
        <dbReference type="Proteomes" id="UP000264605"/>
    </source>
</evidence>
<proteinExistence type="predicted"/>
<dbReference type="Proteomes" id="UP000264605">
    <property type="component" value="Chromosome"/>
</dbReference>
<dbReference type="Pfam" id="PF16537">
    <property type="entry name" value="T2SSB"/>
    <property type="match status" value="1"/>
</dbReference>
<keyword evidence="1" id="KW-0812">Transmembrane</keyword>
<gene>
    <name evidence="3" type="ORF">D0907_03440</name>
</gene>
<name>A0AAD0RXB5_9GAMM</name>
<reference evidence="3 4" key="1">
    <citation type="submission" date="2018-08" db="EMBL/GenBank/DDBJ databases">
        <title>Draft genome sequence of Pseudoalteromonas donghaensis HJ51.</title>
        <authorList>
            <person name="Oh J."/>
            <person name="Roh D."/>
        </authorList>
    </citation>
    <scope>NUCLEOTIDE SEQUENCE [LARGE SCALE GENOMIC DNA]</scope>
    <source>
        <strain evidence="3 4">HJ51</strain>
    </source>
</reference>
<dbReference type="KEGG" id="pdj:D0907_03440"/>
<feature type="domain" description="Type II secretion system protein GspB C-terminal" evidence="2">
    <location>
        <begin position="295"/>
        <end position="353"/>
    </location>
</feature>
<keyword evidence="1" id="KW-1133">Transmembrane helix</keyword>
<dbReference type="RefSeq" id="WP_118844016.1">
    <property type="nucleotide sequence ID" value="NZ_CP032090.1"/>
</dbReference>
<sequence>MSLLLDAIKQSGQHEQTAIDHDHAALQLKQQQELTRYRRLAFSFGLLLAVILTLMAGFSIGKWLQKNEPFAQKQVTSNSAEETQSSSQATETLAATDTNNVPVTEEAPATAVPQAANTQANPPVNNTANNVGQVPVTVAPQQQMMQQVPVQGQQYQWVQVPVNTVPVYANQGYQGQPVYQQPVYQNQPIYQPQQPQFSQPMQMQQMTPQQMSSRDIDMSKYKVLGKPLNDQSPSQVNQTVVDDEFNDVPNNLKSAFERAVQDVDNKHVADITRSTKNSSYAEPVELLPDSLQSLIPTIKYQAHIYASEASKRWIKINGRELYEGDNIGVLNVIEITPEQSLFSYDGYEFTLKALQDWPE</sequence>
<evidence type="ECO:0000259" key="2">
    <source>
        <dbReference type="Pfam" id="PF16537"/>
    </source>
</evidence>
<accession>A0AAD0RXB5</accession>
<dbReference type="EMBL" id="CP032090">
    <property type="protein sequence ID" value="AXV64399.1"/>
    <property type="molecule type" value="Genomic_DNA"/>
</dbReference>
<evidence type="ECO:0000256" key="1">
    <source>
        <dbReference type="SAM" id="Phobius"/>
    </source>
</evidence>
<dbReference type="GeneID" id="99504500"/>
<feature type="transmembrane region" description="Helical" evidence="1">
    <location>
        <begin position="40"/>
        <end position="64"/>
    </location>
</feature>
<evidence type="ECO:0000313" key="3">
    <source>
        <dbReference type="EMBL" id="AXV64399.1"/>
    </source>
</evidence>
<organism evidence="3 4">
    <name type="scientific">Pseudoalteromonas lipolytica</name>
    <dbReference type="NCBI Taxonomy" id="570156"/>
    <lineage>
        <taxon>Bacteria</taxon>
        <taxon>Pseudomonadati</taxon>
        <taxon>Pseudomonadota</taxon>
        <taxon>Gammaproteobacteria</taxon>
        <taxon>Alteromonadales</taxon>
        <taxon>Pseudoalteromonadaceae</taxon>
        <taxon>Pseudoalteromonas</taxon>
    </lineage>
</organism>
<dbReference type="InterPro" id="IPR032389">
    <property type="entry name" value="GspB_C"/>
</dbReference>
<protein>
    <submittedName>
        <fullName evidence="3">General secretion pathway protein GspB</fullName>
    </submittedName>
</protein>
<dbReference type="GO" id="GO:0015627">
    <property type="term" value="C:type II protein secretion system complex"/>
    <property type="evidence" value="ECO:0007669"/>
    <property type="project" value="InterPro"/>
</dbReference>
<keyword evidence="1" id="KW-0472">Membrane</keyword>
<dbReference type="AlphaFoldDB" id="A0AAD0RXB5"/>